<feature type="region of interest" description="Disordered" evidence="7">
    <location>
        <begin position="495"/>
        <end position="515"/>
    </location>
</feature>
<dbReference type="InterPro" id="IPR005467">
    <property type="entry name" value="His_kinase_dom"/>
</dbReference>
<dbReference type="InterPro" id="IPR036097">
    <property type="entry name" value="HisK_dim/P_sf"/>
</dbReference>
<dbReference type="EMBL" id="NIDE01000003">
    <property type="protein sequence ID" value="OWK44291.1"/>
    <property type="molecule type" value="Genomic_DNA"/>
</dbReference>
<evidence type="ECO:0000256" key="1">
    <source>
        <dbReference type="ARBA" id="ARBA00000085"/>
    </source>
</evidence>
<dbReference type="InterPro" id="IPR003661">
    <property type="entry name" value="HisK_dim/P_dom"/>
</dbReference>
<dbReference type="Gene3D" id="2.10.70.100">
    <property type="match status" value="1"/>
</dbReference>
<dbReference type="Gene3D" id="3.30.450.20">
    <property type="entry name" value="PAS domain"/>
    <property type="match status" value="1"/>
</dbReference>
<comment type="catalytic activity">
    <reaction evidence="1">
        <text>ATP + protein L-histidine = ADP + protein N-phospho-L-histidine.</text>
        <dbReference type="EC" id="2.7.13.3"/>
    </reaction>
</comment>
<evidence type="ECO:0000256" key="4">
    <source>
        <dbReference type="ARBA" id="ARBA00022679"/>
    </source>
</evidence>
<feature type="compositionally biased region" description="Polar residues" evidence="7">
    <location>
        <begin position="499"/>
        <end position="515"/>
    </location>
</feature>
<dbReference type="InterPro" id="IPR000700">
    <property type="entry name" value="PAS-assoc_C"/>
</dbReference>
<dbReference type="SUPFAM" id="SSF55874">
    <property type="entry name" value="ATPase domain of HSP90 chaperone/DNA topoisomerase II/histidine kinase"/>
    <property type="match status" value="1"/>
</dbReference>
<dbReference type="AlphaFoldDB" id="A0A225DSK7"/>
<keyword evidence="12" id="KW-1185">Reference proteome</keyword>
<dbReference type="InterPro" id="IPR003594">
    <property type="entry name" value="HATPase_dom"/>
</dbReference>
<evidence type="ECO:0000313" key="11">
    <source>
        <dbReference type="EMBL" id="OWK44291.1"/>
    </source>
</evidence>
<keyword evidence="4 11" id="KW-0808">Transferase</keyword>
<dbReference type="EC" id="2.7.13.3" evidence="2"/>
<evidence type="ECO:0000256" key="7">
    <source>
        <dbReference type="SAM" id="MobiDB-lite"/>
    </source>
</evidence>
<dbReference type="InterPro" id="IPR004358">
    <property type="entry name" value="Sig_transdc_His_kin-like_C"/>
</dbReference>
<keyword evidence="5" id="KW-0418">Kinase</keyword>
<keyword evidence="3 6" id="KW-0597">Phosphoprotein</keyword>
<dbReference type="Gene3D" id="3.30.565.10">
    <property type="entry name" value="Histidine kinase-like ATPase, C-terminal domain"/>
    <property type="match status" value="1"/>
</dbReference>
<dbReference type="Gene3D" id="3.40.50.2300">
    <property type="match status" value="2"/>
</dbReference>
<dbReference type="CDD" id="cd00130">
    <property type="entry name" value="PAS"/>
    <property type="match status" value="1"/>
</dbReference>
<dbReference type="NCBIfam" id="TIGR00229">
    <property type="entry name" value="sensory_box"/>
    <property type="match status" value="1"/>
</dbReference>
<protein>
    <recommendedName>
        <fullName evidence="2">histidine kinase</fullName>
        <ecNumber evidence="2">2.7.13.3</ecNumber>
    </recommendedName>
</protein>
<dbReference type="InterPro" id="IPR011006">
    <property type="entry name" value="CheY-like_superfamily"/>
</dbReference>
<dbReference type="GO" id="GO:0008168">
    <property type="term" value="F:methyltransferase activity"/>
    <property type="evidence" value="ECO:0007669"/>
    <property type="project" value="UniProtKB-KW"/>
</dbReference>
<keyword evidence="11" id="KW-0489">Methyltransferase</keyword>
<dbReference type="PANTHER" id="PTHR43547">
    <property type="entry name" value="TWO-COMPONENT HISTIDINE KINASE"/>
    <property type="match status" value="1"/>
</dbReference>
<feature type="modified residue" description="4-aspartylphosphate" evidence="6">
    <location>
        <position position="58"/>
    </location>
</feature>
<dbReference type="PROSITE" id="PS50113">
    <property type="entry name" value="PAC"/>
    <property type="match status" value="1"/>
</dbReference>
<feature type="domain" description="Response regulatory" evidence="9">
    <location>
        <begin position="11"/>
        <end position="126"/>
    </location>
</feature>
<dbReference type="SUPFAM" id="SSF47384">
    <property type="entry name" value="Homodimeric domain of signal transducing histidine kinase"/>
    <property type="match status" value="1"/>
</dbReference>
<evidence type="ECO:0000259" key="9">
    <source>
        <dbReference type="PROSITE" id="PS50110"/>
    </source>
</evidence>
<dbReference type="PROSITE" id="PS50110">
    <property type="entry name" value="RESPONSE_REGULATORY"/>
    <property type="match status" value="2"/>
</dbReference>
<name>A0A225DSK7_9BACT</name>
<reference evidence="12" key="1">
    <citation type="submission" date="2017-06" db="EMBL/GenBank/DDBJ databases">
        <title>Genome analysis of Fimbriiglobus ruber SP5, the first member of the order Planctomycetales with confirmed chitinolytic capability.</title>
        <authorList>
            <person name="Ravin N.V."/>
            <person name="Rakitin A.L."/>
            <person name="Ivanova A.A."/>
            <person name="Beletsky A.V."/>
            <person name="Kulichevskaya I.S."/>
            <person name="Mardanov A.V."/>
            <person name="Dedysh S.N."/>
        </authorList>
    </citation>
    <scope>NUCLEOTIDE SEQUENCE [LARGE SCALE GENOMIC DNA]</scope>
    <source>
        <strain evidence="12">SP5</strain>
    </source>
</reference>
<evidence type="ECO:0000313" key="12">
    <source>
        <dbReference type="Proteomes" id="UP000214646"/>
    </source>
</evidence>
<dbReference type="GO" id="GO:0032259">
    <property type="term" value="P:methylation"/>
    <property type="evidence" value="ECO:0007669"/>
    <property type="project" value="UniProtKB-KW"/>
</dbReference>
<accession>A0A225DSK7</accession>
<dbReference type="InterPro" id="IPR035965">
    <property type="entry name" value="PAS-like_dom_sf"/>
</dbReference>
<proteinExistence type="predicted"/>
<evidence type="ECO:0000256" key="2">
    <source>
        <dbReference type="ARBA" id="ARBA00012438"/>
    </source>
</evidence>
<dbReference type="InterPro" id="IPR001789">
    <property type="entry name" value="Sig_transdc_resp-reg_receiver"/>
</dbReference>
<dbReference type="Gene3D" id="1.10.287.130">
    <property type="match status" value="1"/>
</dbReference>
<evidence type="ECO:0000259" key="8">
    <source>
        <dbReference type="PROSITE" id="PS50109"/>
    </source>
</evidence>
<gene>
    <name evidence="11" type="ORF">FRUB_02223</name>
</gene>
<dbReference type="CDD" id="cd17580">
    <property type="entry name" value="REC_2_DhkD-like"/>
    <property type="match status" value="1"/>
</dbReference>
<feature type="domain" description="PAC" evidence="10">
    <location>
        <begin position="212"/>
        <end position="264"/>
    </location>
</feature>
<dbReference type="Pfam" id="PF02518">
    <property type="entry name" value="HATPase_c"/>
    <property type="match status" value="1"/>
</dbReference>
<dbReference type="InterPro" id="IPR000014">
    <property type="entry name" value="PAS"/>
</dbReference>
<dbReference type="FunFam" id="3.30.565.10:FF:000006">
    <property type="entry name" value="Sensor histidine kinase WalK"/>
    <property type="match status" value="1"/>
</dbReference>
<dbReference type="Pfam" id="PF08447">
    <property type="entry name" value="PAS_3"/>
    <property type="match status" value="1"/>
</dbReference>
<dbReference type="GO" id="GO:0000155">
    <property type="term" value="F:phosphorelay sensor kinase activity"/>
    <property type="evidence" value="ECO:0007669"/>
    <property type="project" value="InterPro"/>
</dbReference>
<evidence type="ECO:0000256" key="6">
    <source>
        <dbReference type="PROSITE-ProRule" id="PRU00169"/>
    </source>
</evidence>
<dbReference type="SUPFAM" id="SSF55785">
    <property type="entry name" value="PYP-like sensor domain (PAS domain)"/>
    <property type="match status" value="1"/>
</dbReference>
<dbReference type="SMART" id="SM00388">
    <property type="entry name" value="HisKA"/>
    <property type="match status" value="1"/>
</dbReference>
<evidence type="ECO:0000256" key="3">
    <source>
        <dbReference type="ARBA" id="ARBA00022553"/>
    </source>
</evidence>
<dbReference type="InterPro" id="IPR036890">
    <property type="entry name" value="HATPase_C_sf"/>
</dbReference>
<evidence type="ECO:0000256" key="5">
    <source>
        <dbReference type="ARBA" id="ARBA00022777"/>
    </source>
</evidence>
<organism evidence="11 12">
    <name type="scientific">Fimbriiglobus ruber</name>
    <dbReference type="NCBI Taxonomy" id="1908690"/>
    <lineage>
        <taxon>Bacteria</taxon>
        <taxon>Pseudomonadati</taxon>
        <taxon>Planctomycetota</taxon>
        <taxon>Planctomycetia</taxon>
        <taxon>Gemmatales</taxon>
        <taxon>Gemmataceae</taxon>
        <taxon>Fimbriiglobus</taxon>
    </lineage>
</organism>
<dbReference type="Proteomes" id="UP000214646">
    <property type="component" value="Unassembled WGS sequence"/>
</dbReference>
<comment type="caution">
    <text evidence="11">The sequence shown here is derived from an EMBL/GenBank/DDBJ whole genome shotgun (WGS) entry which is preliminary data.</text>
</comment>
<dbReference type="CDD" id="cd00082">
    <property type="entry name" value="HisKA"/>
    <property type="match status" value="1"/>
</dbReference>
<dbReference type="PANTHER" id="PTHR43547:SF2">
    <property type="entry name" value="HYBRID SIGNAL TRANSDUCTION HISTIDINE KINASE C"/>
    <property type="match status" value="1"/>
</dbReference>
<feature type="domain" description="Response regulatory" evidence="9">
    <location>
        <begin position="521"/>
        <end position="637"/>
    </location>
</feature>
<dbReference type="Pfam" id="PF00512">
    <property type="entry name" value="HisKA"/>
    <property type="match status" value="1"/>
</dbReference>
<dbReference type="PROSITE" id="PS50109">
    <property type="entry name" value="HIS_KIN"/>
    <property type="match status" value="1"/>
</dbReference>
<feature type="domain" description="Histidine kinase" evidence="8">
    <location>
        <begin position="275"/>
        <end position="496"/>
    </location>
</feature>
<dbReference type="SMART" id="SM00448">
    <property type="entry name" value="REC"/>
    <property type="match status" value="2"/>
</dbReference>
<dbReference type="SMART" id="SM00387">
    <property type="entry name" value="HATPase_c"/>
    <property type="match status" value="1"/>
</dbReference>
<sequence>MGASMSNQPIRVAVVDDNEAKRYTIARVLRRAEFEVLEGVVGADAFRLAPAAELIVLDIKLPDMNGYQICRQLKSNPETAHIPILLISATFVGPDSQVEGLESGADAYLTDAAEAPVLVATVRALLRMRQAEELARRGETRVRVALEAGQLGEWNFDPGTNTLNCSTQCKAIYGRGADQPLSYDDLLAAVHADDRAEFATTFSRAVTESVGYDTEYRVVWPDGSTHWVLVRGQVTTVPGVGDRRLIGVALDITDRKRSEEALKDADRKKDEFLALLAHELRNPLAPIRTALHIVRQPGVDAVDVAKARDTMARQLAHMVRLIDDLLDVSRISKGRIELRKERVAVRDILDIAVETSRPLIEAGRHELQIDLPPEPLYIFADLTRIGQVVANLLNNAAKYTPEGGHIRLSVRRATDEADEVVVRVVDNGTGITPEMLPKVWGLFTQSDRTLGRSQGGLGIGLTLVRHLVELHGGAVDARSAGIGMGSEFIVRLPLPPPQEKSTGSSPIPAVPQTSSSVDPHRVLVVDDNVDGAESLATLLSLQNHTVRVAHDGPSALVIAEEFRPDVVLLDIGLPGLDGYEVAHRLRARKEFQHVFLVALTGWGQDSDRERSQAAGFDVHLVKPIDPATLLQVVSRHEG</sequence>
<evidence type="ECO:0000259" key="10">
    <source>
        <dbReference type="PROSITE" id="PS50113"/>
    </source>
</evidence>
<dbReference type="PRINTS" id="PR00344">
    <property type="entry name" value="BCTRLSENSOR"/>
</dbReference>
<dbReference type="SUPFAM" id="SSF52172">
    <property type="entry name" value="CheY-like"/>
    <property type="match status" value="2"/>
</dbReference>
<dbReference type="InterPro" id="IPR013655">
    <property type="entry name" value="PAS_fold_3"/>
</dbReference>
<dbReference type="Pfam" id="PF00072">
    <property type="entry name" value="Response_reg"/>
    <property type="match status" value="2"/>
</dbReference>
<feature type="modified residue" description="4-aspartylphosphate" evidence="6">
    <location>
        <position position="570"/>
    </location>
</feature>